<dbReference type="VEuPathDB" id="FungiDB:FOMG_15514"/>
<dbReference type="VEuPathDB" id="FungiDB:FOZG_08191"/>
<dbReference type="Gene3D" id="3.20.20.80">
    <property type="entry name" value="Glycosidases"/>
    <property type="match status" value="1"/>
</dbReference>
<dbReference type="AlphaFoldDB" id="A0A420Q7J8"/>
<dbReference type="VEuPathDB" id="FungiDB:FOXG_15689"/>
<reference evidence="1 2" key="1">
    <citation type="journal article" date="2018" name="Sci. Rep.">
        <title>Characterisation of pathogen-specific regions and novel effector candidates in Fusarium oxysporum f. sp. cepae.</title>
        <authorList>
            <person name="Armitage A.D."/>
            <person name="Taylor A."/>
            <person name="Sobczyk M.K."/>
            <person name="Baxter L."/>
            <person name="Greenfield B.P."/>
            <person name="Bates H.J."/>
            <person name="Wilson F."/>
            <person name="Jackson A.C."/>
            <person name="Ott S."/>
            <person name="Harrison R.J."/>
            <person name="Clarkson J.P."/>
        </authorList>
    </citation>
    <scope>NUCLEOTIDE SEQUENCE [LARGE SCALE GENOMIC DNA]</scope>
    <source>
        <strain evidence="1 2">Fo_A28</strain>
    </source>
</reference>
<sequence>MPEEYMSMLKSLPSEVDKVKEPVVGVATVDVTLQTGPPRHLASGILYGIPDRPDQIPDHFYKDLGFNYGRGGGSQLPGTKGYAVSLEDYKVNYIRASLVTTRKHGGEFIYLLPAAWGADGGQSENFAYPGDNDDWTSWDVFLERTLDDVKKSDMIEGLVIDIWNEPDLSFFWNRSMEQWLELWTRSFKKIRMSAIPSTSHEWWSAFLPRCKDSLPDQWSWHMEGGDEAVTMASSMASFHDLLSKHDIPLDKAQDVNINEYAVYGEQVPSAGAWWIAGLERENAHGLRGNWAIAGALHDFMAGNKPNGGGGGYAIEGEGYWPTAEFQVYRYYASSMKGQRLRTTASSDGLFDAYATVEGDVVRILAGTRSRPGNWTIDVVGLTDDTRVKVKTLAFRVVDGDKFKRIDRPHDLEEREEVVKEGKLKLRMKHQDPTTAFAFELSV</sequence>
<dbReference type="InterPro" id="IPR017853">
    <property type="entry name" value="GH"/>
</dbReference>
<dbReference type="VEuPathDB" id="FungiDB:FOIG_12564"/>
<accession>A0A420Q7J8</accession>
<dbReference type="VEuPathDB" id="FungiDB:FOC4_g10002801"/>
<dbReference type="Proteomes" id="UP000285860">
    <property type="component" value="Unassembled WGS sequence"/>
</dbReference>
<evidence type="ECO:0000313" key="1">
    <source>
        <dbReference type="EMBL" id="RKL00721.1"/>
    </source>
</evidence>
<name>A0A420Q7J8_FUSOX</name>
<organism evidence="1 2">
    <name type="scientific">Fusarium oxysporum</name>
    <name type="common">Fusarium vascular wilt</name>
    <dbReference type="NCBI Taxonomy" id="5507"/>
    <lineage>
        <taxon>Eukaryota</taxon>
        <taxon>Fungi</taxon>
        <taxon>Dikarya</taxon>
        <taxon>Ascomycota</taxon>
        <taxon>Pezizomycotina</taxon>
        <taxon>Sordariomycetes</taxon>
        <taxon>Hypocreomycetidae</taxon>
        <taxon>Hypocreales</taxon>
        <taxon>Nectriaceae</taxon>
        <taxon>Fusarium</taxon>
        <taxon>Fusarium oxysporum species complex</taxon>
    </lineage>
</organism>
<dbReference type="VEuPathDB" id="FungiDB:HZS61_015837"/>
<evidence type="ECO:0008006" key="3">
    <source>
        <dbReference type="Google" id="ProtNLM"/>
    </source>
</evidence>
<evidence type="ECO:0000313" key="2">
    <source>
        <dbReference type="Proteomes" id="UP000285860"/>
    </source>
</evidence>
<dbReference type="EMBL" id="MRCY01000084">
    <property type="protein sequence ID" value="RKL00721.1"/>
    <property type="molecule type" value="Genomic_DNA"/>
</dbReference>
<comment type="caution">
    <text evidence="1">The sequence shown here is derived from an EMBL/GenBank/DDBJ whole genome shotgun (WGS) entry which is preliminary data.</text>
</comment>
<dbReference type="VEuPathDB" id="FungiDB:FOC1_g10006061"/>
<protein>
    <recommendedName>
        <fullName evidence="3">Glycoside hydrolase family 39 protein</fullName>
    </recommendedName>
</protein>
<gene>
    <name evidence="1" type="ORF">BFJ68_g12587</name>
</gene>
<dbReference type="SUPFAM" id="SSF51445">
    <property type="entry name" value="(Trans)glycosidases"/>
    <property type="match status" value="1"/>
</dbReference>
<proteinExistence type="predicted"/>